<feature type="transmembrane region" description="Helical" evidence="7">
    <location>
        <begin position="97"/>
        <end position="121"/>
    </location>
</feature>
<evidence type="ECO:0000256" key="1">
    <source>
        <dbReference type="ARBA" id="ARBA00004651"/>
    </source>
</evidence>
<proteinExistence type="predicted"/>
<feature type="transmembrane region" description="Helical" evidence="7">
    <location>
        <begin position="133"/>
        <end position="156"/>
    </location>
</feature>
<evidence type="ECO:0000256" key="7">
    <source>
        <dbReference type="SAM" id="Phobius"/>
    </source>
</evidence>
<dbReference type="Proteomes" id="UP000214610">
    <property type="component" value="Unassembled WGS sequence"/>
</dbReference>
<evidence type="ECO:0000256" key="6">
    <source>
        <dbReference type="ARBA" id="ARBA00023136"/>
    </source>
</evidence>
<dbReference type="Gene3D" id="1.10.1760.20">
    <property type="match status" value="1"/>
</dbReference>
<keyword evidence="4 7" id="KW-0812">Transmembrane</keyword>
<comment type="caution">
    <text evidence="8">The sequence shown here is derived from an EMBL/GenBank/DDBJ whole genome shotgun (WGS) entry which is preliminary data.</text>
</comment>
<feature type="transmembrane region" description="Helical" evidence="7">
    <location>
        <begin position="68"/>
        <end position="91"/>
    </location>
</feature>
<dbReference type="AlphaFoldDB" id="A0A227KKI0"/>
<evidence type="ECO:0000256" key="5">
    <source>
        <dbReference type="ARBA" id="ARBA00022989"/>
    </source>
</evidence>
<reference evidence="9" key="1">
    <citation type="submission" date="2017-05" db="EMBL/GenBank/DDBJ databases">
        <title>Improved OligoMM genomes.</title>
        <authorList>
            <person name="Garzetti D."/>
        </authorList>
    </citation>
    <scope>NUCLEOTIDE SEQUENCE [LARGE SCALE GENOMIC DNA]</scope>
    <source>
        <strain evidence="9">YL45</strain>
    </source>
</reference>
<feature type="transmembrane region" description="Helical" evidence="7">
    <location>
        <begin position="162"/>
        <end position="189"/>
    </location>
</feature>
<evidence type="ECO:0000313" key="9">
    <source>
        <dbReference type="Proteomes" id="UP000214610"/>
    </source>
</evidence>
<dbReference type="RefSeq" id="WP_066595200.1">
    <property type="nucleotide sequence ID" value="NZ_CAJTBZ010000002.1"/>
</dbReference>
<dbReference type="GO" id="GO:0005886">
    <property type="term" value="C:plasma membrane"/>
    <property type="evidence" value="ECO:0007669"/>
    <property type="project" value="UniProtKB-SubCell"/>
</dbReference>
<evidence type="ECO:0000256" key="3">
    <source>
        <dbReference type="ARBA" id="ARBA00022475"/>
    </source>
</evidence>
<evidence type="ECO:0000313" key="8">
    <source>
        <dbReference type="EMBL" id="OXE47709.1"/>
    </source>
</evidence>
<comment type="subcellular location">
    <subcellularLocation>
        <location evidence="1">Cell membrane</location>
        <topology evidence="1">Multi-pass membrane protein</topology>
    </subcellularLocation>
</comment>
<dbReference type="NCBIfam" id="NF004905">
    <property type="entry name" value="PRK06265.1-5"/>
    <property type="match status" value="1"/>
</dbReference>
<keyword evidence="2" id="KW-0813">Transport</keyword>
<keyword evidence="3" id="KW-1003">Cell membrane</keyword>
<sequence length="202" mass="20666">MHIAEGVLSAPVLITGAVVAAAGIAYGLKKIPANHLMLASLLGSAFFVASLIHVPIGFSSAHLILNGLIGAILGAASFPIIFVALLLQAVLFQFGGFTVLGVNTATMGIGAWAAGLIFRWLTGPATSKNLKTAGFAAGFSGVFISGLLTALALAFSNEGFVAAAWTIFLSNLPVMFIEGILTAIVVVYIKRTDAGVFDAKTS</sequence>
<organism evidence="8 9">
    <name type="scientific">Turicimonas muris</name>
    <dbReference type="NCBI Taxonomy" id="1796652"/>
    <lineage>
        <taxon>Bacteria</taxon>
        <taxon>Pseudomonadati</taxon>
        <taxon>Pseudomonadota</taxon>
        <taxon>Betaproteobacteria</taxon>
        <taxon>Burkholderiales</taxon>
        <taxon>Sutterellaceae</taxon>
        <taxon>Turicimonas</taxon>
    </lineage>
</organism>
<dbReference type="EMBL" id="NHMP01000004">
    <property type="protein sequence ID" value="OXE47709.1"/>
    <property type="molecule type" value="Genomic_DNA"/>
</dbReference>
<dbReference type="PANTHER" id="PTHR34229">
    <property type="entry name" value="METAL TRANSPORT PROTEIN HI_1621-RELATED"/>
    <property type="match status" value="1"/>
</dbReference>
<accession>A0A227KKI0</accession>
<dbReference type="GO" id="GO:0000041">
    <property type="term" value="P:transition metal ion transport"/>
    <property type="evidence" value="ECO:0007669"/>
    <property type="project" value="InterPro"/>
</dbReference>
<dbReference type="GeneID" id="78362739"/>
<dbReference type="PANTHER" id="PTHR34229:SF1">
    <property type="entry name" value="METAL TRANSPORT PROTEIN HI_1621-RELATED"/>
    <property type="match status" value="1"/>
</dbReference>
<keyword evidence="9" id="KW-1185">Reference proteome</keyword>
<name>A0A227KKI0_9BURK</name>
<protein>
    <submittedName>
        <fullName evidence="8">Cobalamin biosynthesis protein CbiM</fullName>
    </submittedName>
</protein>
<gene>
    <name evidence="8" type="ORF">ADH67_07980</name>
</gene>
<evidence type="ECO:0000256" key="2">
    <source>
        <dbReference type="ARBA" id="ARBA00022448"/>
    </source>
</evidence>
<keyword evidence="5 7" id="KW-1133">Transmembrane helix</keyword>
<feature type="transmembrane region" description="Helical" evidence="7">
    <location>
        <begin position="7"/>
        <end position="28"/>
    </location>
</feature>
<evidence type="ECO:0000256" key="4">
    <source>
        <dbReference type="ARBA" id="ARBA00022692"/>
    </source>
</evidence>
<keyword evidence="6 7" id="KW-0472">Membrane</keyword>
<dbReference type="Pfam" id="PF01891">
    <property type="entry name" value="CbiM"/>
    <property type="match status" value="1"/>
</dbReference>
<feature type="transmembrane region" description="Helical" evidence="7">
    <location>
        <begin position="34"/>
        <end position="56"/>
    </location>
</feature>
<dbReference type="InterPro" id="IPR002751">
    <property type="entry name" value="CbiM/NikMN"/>
</dbReference>